<accession>A0A392QPM7</accession>
<name>A0A392QPM7_9FABA</name>
<organism evidence="1 2">
    <name type="scientific">Trifolium medium</name>
    <dbReference type="NCBI Taxonomy" id="97028"/>
    <lineage>
        <taxon>Eukaryota</taxon>
        <taxon>Viridiplantae</taxon>
        <taxon>Streptophyta</taxon>
        <taxon>Embryophyta</taxon>
        <taxon>Tracheophyta</taxon>
        <taxon>Spermatophyta</taxon>
        <taxon>Magnoliopsida</taxon>
        <taxon>eudicotyledons</taxon>
        <taxon>Gunneridae</taxon>
        <taxon>Pentapetalae</taxon>
        <taxon>rosids</taxon>
        <taxon>fabids</taxon>
        <taxon>Fabales</taxon>
        <taxon>Fabaceae</taxon>
        <taxon>Papilionoideae</taxon>
        <taxon>50 kb inversion clade</taxon>
        <taxon>NPAAA clade</taxon>
        <taxon>Hologalegina</taxon>
        <taxon>IRL clade</taxon>
        <taxon>Trifolieae</taxon>
        <taxon>Trifolium</taxon>
    </lineage>
</organism>
<evidence type="ECO:0000313" key="1">
    <source>
        <dbReference type="EMBL" id="MCI25927.1"/>
    </source>
</evidence>
<feature type="non-terminal residue" evidence="1">
    <location>
        <position position="97"/>
    </location>
</feature>
<proteinExistence type="predicted"/>
<sequence>MLTFSKLKKAFKMPCSCSFRRIPNNSVRSFSVASDLQGLRFCIWVALKFDTFIDEPYNLVSAILARNKCHSIYWDALEQLLNKKGILLTSDSVRALV</sequence>
<protein>
    <submittedName>
        <fullName evidence="1">Pentatricopeptide repeat-containing protein</fullName>
    </submittedName>
</protein>
<dbReference type="AlphaFoldDB" id="A0A392QPM7"/>
<evidence type="ECO:0000313" key="2">
    <source>
        <dbReference type="Proteomes" id="UP000265520"/>
    </source>
</evidence>
<keyword evidence="2" id="KW-1185">Reference proteome</keyword>
<reference evidence="1 2" key="1">
    <citation type="journal article" date="2018" name="Front. Plant Sci.">
        <title>Red Clover (Trifolium pratense) and Zigzag Clover (T. medium) - A Picture of Genomic Similarities and Differences.</title>
        <authorList>
            <person name="Dluhosova J."/>
            <person name="Istvanek J."/>
            <person name="Nedelnik J."/>
            <person name="Repkova J."/>
        </authorList>
    </citation>
    <scope>NUCLEOTIDE SEQUENCE [LARGE SCALE GENOMIC DNA]</scope>
    <source>
        <strain evidence="2">cv. 10/8</strain>
        <tissue evidence="1">Leaf</tissue>
    </source>
</reference>
<dbReference type="EMBL" id="LXQA010150253">
    <property type="protein sequence ID" value="MCI25927.1"/>
    <property type="molecule type" value="Genomic_DNA"/>
</dbReference>
<comment type="caution">
    <text evidence="1">The sequence shown here is derived from an EMBL/GenBank/DDBJ whole genome shotgun (WGS) entry which is preliminary data.</text>
</comment>
<dbReference type="Proteomes" id="UP000265520">
    <property type="component" value="Unassembled WGS sequence"/>
</dbReference>